<accession>A0A0L0FHE4</accession>
<feature type="transmembrane region" description="Helical" evidence="1">
    <location>
        <begin position="20"/>
        <end position="44"/>
    </location>
</feature>
<evidence type="ECO:0000256" key="1">
    <source>
        <dbReference type="SAM" id="Phobius"/>
    </source>
</evidence>
<keyword evidence="1" id="KW-0472">Membrane</keyword>
<dbReference type="GO" id="GO:0031267">
    <property type="term" value="F:small GTPase binding"/>
    <property type="evidence" value="ECO:0007669"/>
    <property type="project" value="InterPro"/>
</dbReference>
<dbReference type="RefSeq" id="XP_014150096.1">
    <property type="nucleotide sequence ID" value="XM_014294621.1"/>
</dbReference>
<name>A0A0L0FHE4_9EUKA</name>
<dbReference type="InterPro" id="IPR039765">
    <property type="entry name" value="Yip5/YIPF1/YIPF2"/>
</dbReference>
<feature type="non-terminal residue" evidence="2">
    <location>
        <position position="1"/>
    </location>
</feature>
<reference evidence="2 3" key="1">
    <citation type="submission" date="2011-02" db="EMBL/GenBank/DDBJ databases">
        <title>The Genome Sequence of Sphaeroforma arctica JP610.</title>
        <authorList>
            <consortium name="The Broad Institute Genome Sequencing Platform"/>
            <person name="Russ C."/>
            <person name="Cuomo C."/>
            <person name="Young S.K."/>
            <person name="Zeng Q."/>
            <person name="Gargeya S."/>
            <person name="Alvarado L."/>
            <person name="Berlin A."/>
            <person name="Chapman S.B."/>
            <person name="Chen Z."/>
            <person name="Freedman E."/>
            <person name="Gellesch M."/>
            <person name="Goldberg J."/>
            <person name="Griggs A."/>
            <person name="Gujja S."/>
            <person name="Heilman E."/>
            <person name="Heiman D."/>
            <person name="Howarth C."/>
            <person name="Mehta T."/>
            <person name="Neiman D."/>
            <person name="Pearson M."/>
            <person name="Roberts A."/>
            <person name="Saif S."/>
            <person name="Shea T."/>
            <person name="Shenoy N."/>
            <person name="Sisk P."/>
            <person name="Stolte C."/>
            <person name="Sykes S."/>
            <person name="White J."/>
            <person name="Yandava C."/>
            <person name="Burger G."/>
            <person name="Gray M.W."/>
            <person name="Holland P.W.H."/>
            <person name="King N."/>
            <person name="Lang F.B.F."/>
            <person name="Roger A.J."/>
            <person name="Ruiz-Trillo I."/>
            <person name="Haas B."/>
            <person name="Nusbaum C."/>
            <person name="Birren B."/>
        </authorList>
    </citation>
    <scope>NUCLEOTIDE SEQUENCE [LARGE SCALE GENOMIC DNA]</scope>
    <source>
        <strain evidence="2 3">JP610</strain>
    </source>
</reference>
<dbReference type="Proteomes" id="UP000054560">
    <property type="component" value="Unassembled WGS sequence"/>
</dbReference>
<dbReference type="OrthoDB" id="10256463at2759"/>
<keyword evidence="1" id="KW-1133">Transmembrane helix</keyword>
<dbReference type="GO" id="GO:0016192">
    <property type="term" value="P:vesicle-mediated transport"/>
    <property type="evidence" value="ECO:0007669"/>
    <property type="project" value="InterPro"/>
</dbReference>
<dbReference type="AlphaFoldDB" id="A0A0L0FHE4"/>
<dbReference type="GeneID" id="25911797"/>
<dbReference type="STRING" id="667725.A0A0L0FHE4"/>
<evidence type="ECO:0008006" key="4">
    <source>
        <dbReference type="Google" id="ProtNLM"/>
    </source>
</evidence>
<dbReference type="PANTHER" id="PTHR12822:SF2">
    <property type="entry name" value="PROTEIN YIPF"/>
    <property type="match status" value="1"/>
</dbReference>
<evidence type="ECO:0000313" key="2">
    <source>
        <dbReference type="EMBL" id="KNC76194.1"/>
    </source>
</evidence>
<dbReference type="PANTHER" id="PTHR12822">
    <property type="entry name" value="PROTEIN YIPF"/>
    <property type="match status" value="1"/>
</dbReference>
<dbReference type="EMBL" id="KQ243209">
    <property type="protein sequence ID" value="KNC76194.1"/>
    <property type="molecule type" value="Genomic_DNA"/>
</dbReference>
<protein>
    <recommendedName>
        <fullName evidence="4">Protein YIPF</fullName>
    </recommendedName>
</protein>
<proteinExistence type="predicted"/>
<sequence length="107" mass="11969">PQFPLMIWAFVNFYVKQPCVLLELICLFGYSVFMFIPVSVVCVVPSEALRWTAVVLGFGVSSLVLLGNLYPMIQSLNQKTAYVVLGATASAQILLAVIFKMYFFEYA</sequence>
<feature type="transmembrane region" description="Helical" evidence="1">
    <location>
        <begin position="82"/>
        <end position="103"/>
    </location>
</feature>
<gene>
    <name evidence="2" type="ORF">SARC_11293</name>
</gene>
<dbReference type="GO" id="GO:0005794">
    <property type="term" value="C:Golgi apparatus"/>
    <property type="evidence" value="ECO:0007669"/>
    <property type="project" value="InterPro"/>
</dbReference>
<organism evidence="2 3">
    <name type="scientific">Sphaeroforma arctica JP610</name>
    <dbReference type="NCBI Taxonomy" id="667725"/>
    <lineage>
        <taxon>Eukaryota</taxon>
        <taxon>Ichthyosporea</taxon>
        <taxon>Ichthyophonida</taxon>
        <taxon>Sphaeroforma</taxon>
    </lineage>
</organism>
<dbReference type="eggNOG" id="KOG3114">
    <property type="taxonomic scope" value="Eukaryota"/>
</dbReference>
<evidence type="ECO:0000313" key="3">
    <source>
        <dbReference type="Proteomes" id="UP000054560"/>
    </source>
</evidence>
<keyword evidence="1" id="KW-0812">Transmembrane</keyword>
<keyword evidence="3" id="KW-1185">Reference proteome</keyword>
<feature type="transmembrane region" description="Helical" evidence="1">
    <location>
        <begin position="51"/>
        <end position="70"/>
    </location>
</feature>